<name>A0A6N8FC36_9GAMM</name>
<organism evidence="4 5">
    <name type="scientific">Psychrosphaera haliotis</name>
    <dbReference type="NCBI Taxonomy" id="555083"/>
    <lineage>
        <taxon>Bacteria</taxon>
        <taxon>Pseudomonadati</taxon>
        <taxon>Pseudomonadota</taxon>
        <taxon>Gammaproteobacteria</taxon>
        <taxon>Alteromonadales</taxon>
        <taxon>Pseudoalteromonadaceae</taxon>
        <taxon>Psychrosphaera</taxon>
    </lineage>
</organism>
<dbReference type="OrthoDB" id="6513498at2"/>
<dbReference type="EMBL" id="WOCD01000003">
    <property type="protein sequence ID" value="MUH72717.1"/>
    <property type="molecule type" value="Genomic_DNA"/>
</dbReference>
<evidence type="ECO:0000313" key="4">
    <source>
        <dbReference type="EMBL" id="MUH72717.1"/>
    </source>
</evidence>
<evidence type="ECO:0000256" key="1">
    <source>
        <dbReference type="ARBA" id="ARBA00023026"/>
    </source>
</evidence>
<evidence type="ECO:0000256" key="2">
    <source>
        <dbReference type="ARBA" id="ARBA00035010"/>
    </source>
</evidence>
<feature type="domain" description="Protein OrfX2/OrfX3/P47" evidence="3">
    <location>
        <begin position="4"/>
        <end position="303"/>
    </location>
</feature>
<comment type="caution">
    <text evidence="4">The sequence shown here is derived from an EMBL/GenBank/DDBJ whole genome shotgun (WGS) entry which is preliminary data.</text>
</comment>
<protein>
    <submittedName>
        <fullName evidence="4">TULIP family P47-like protein</fullName>
    </submittedName>
</protein>
<sequence length="421" mass="44787">MDLNGWDSAYAVNLSYVNAILSKPANIVSQFNQKQDAINIAGCFSGWEIVAGGSGQLLHLELKIASGTLTGLGNTADLAKVSAKFEVNLSFLPTDLPNKTKLVLNLKSVGKEDEPSKPGVIKPLNGSVIDPNGELSFAQKSILLPMLAQFLVDNDDNITFAFANVNAVSPDKSSSWLAPTSCAYNYYKTGNGQLFLVVFAVTNNKSPSGLKLEVDSNLVSGTGNAYYGISQAMFLEHVVLPSMTKVYPGNKQDAFSFDAKNNAIINKKHISLPGKKSGAITYYPIITSLKITLSASKIKTVASGSCDLKMGMSMTFSVTSNCSSSFDGSSGKLTIKKDAHPSTSHDAHIPWYDYLMGPIPDLIMAIVVPIVADGIASGLDASINTSFCEIGPLLLDWPGMTHFEIAGGELNAGFQMFGNVS</sequence>
<accession>A0A6N8FC36</accession>
<keyword evidence="1" id="KW-0843">Virulence</keyword>
<dbReference type="InterPro" id="IPR010567">
    <property type="entry name" value="OrfX2/OrfX3/P47"/>
</dbReference>
<reference evidence="4 5" key="1">
    <citation type="submission" date="2019-11" db="EMBL/GenBank/DDBJ databases">
        <title>P. haliotis isolates from Z. marina roots.</title>
        <authorList>
            <person name="Cohen M."/>
            <person name="Jospin G."/>
            <person name="Eisen J.A."/>
            <person name="Coil D.A."/>
        </authorList>
    </citation>
    <scope>NUCLEOTIDE SEQUENCE [LARGE SCALE GENOMIC DNA]</scope>
    <source>
        <strain evidence="4 5">UCD-MCMsp1aY</strain>
    </source>
</reference>
<gene>
    <name evidence="4" type="ORF">GNP35_09585</name>
</gene>
<dbReference type="AlphaFoldDB" id="A0A6N8FC36"/>
<comment type="similarity">
    <text evidence="2">Belongs to the TULIP P47 family.</text>
</comment>
<keyword evidence="5" id="KW-1185">Reference proteome</keyword>
<evidence type="ECO:0000259" key="3">
    <source>
        <dbReference type="Pfam" id="PF06597"/>
    </source>
</evidence>
<evidence type="ECO:0000313" key="5">
    <source>
        <dbReference type="Proteomes" id="UP000439994"/>
    </source>
</evidence>
<proteinExistence type="inferred from homology"/>
<dbReference type="Proteomes" id="UP000439994">
    <property type="component" value="Unassembled WGS sequence"/>
</dbReference>
<dbReference type="RefSeq" id="WP_155695869.1">
    <property type="nucleotide sequence ID" value="NZ_WOCD01000003.1"/>
</dbReference>
<dbReference type="Pfam" id="PF06597">
    <property type="entry name" value="Clostridium_P47"/>
    <property type="match status" value="1"/>
</dbReference>